<dbReference type="EMBL" id="MU004236">
    <property type="protein sequence ID" value="KAF2668630.1"/>
    <property type="molecule type" value="Genomic_DNA"/>
</dbReference>
<name>A0A6A6U9J6_9PEZI</name>
<dbReference type="InterPro" id="IPR011335">
    <property type="entry name" value="Restrct_endonuc-II-like"/>
</dbReference>
<gene>
    <name evidence="4" type="ORF">BT63DRAFT_281820</name>
</gene>
<feature type="compositionally biased region" description="Low complexity" evidence="3">
    <location>
        <begin position="42"/>
        <end position="85"/>
    </location>
</feature>
<dbReference type="OrthoDB" id="20734at2759"/>
<feature type="region of interest" description="Disordered" evidence="3">
    <location>
        <begin position="351"/>
        <end position="385"/>
    </location>
</feature>
<evidence type="ECO:0000313" key="4">
    <source>
        <dbReference type="EMBL" id="KAF2668630.1"/>
    </source>
</evidence>
<evidence type="ECO:0008006" key="6">
    <source>
        <dbReference type="Google" id="ProtNLM"/>
    </source>
</evidence>
<protein>
    <recommendedName>
        <fullName evidence="6">Restriction endonuclease type IV Mrr domain-containing protein</fullName>
    </recommendedName>
</protein>
<dbReference type="Pfam" id="PF10356">
    <property type="entry name" value="RRG7"/>
    <property type="match status" value="2"/>
</dbReference>
<feature type="compositionally biased region" description="Basic residues" evidence="3">
    <location>
        <begin position="374"/>
        <end position="385"/>
    </location>
</feature>
<evidence type="ECO:0000256" key="1">
    <source>
        <dbReference type="ARBA" id="ARBA00004173"/>
    </source>
</evidence>
<dbReference type="InterPro" id="IPR018828">
    <property type="entry name" value="RRG7"/>
</dbReference>
<dbReference type="SMART" id="SM00384">
    <property type="entry name" value="AT_hook"/>
    <property type="match status" value="4"/>
</dbReference>
<evidence type="ECO:0000313" key="5">
    <source>
        <dbReference type="Proteomes" id="UP000799302"/>
    </source>
</evidence>
<keyword evidence="2" id="KW-0496">Mitochondrion</keyword>
<dbReference type="InterPro" id="IPR017956">
    <property type="entry name" value="AT_hook_DNA-bd_motif"/>
</dbReference>
<dbReference type="SUPFAM" id="SSF52980">
    <property type="entry name" value="Restriction endonuclease-like"/>
    <property type="match status" value="1"/>
</dbReference>
<dbReference type="GO" id="GO:0003677">
    <property type="term" value="F:DNA binding"/>
    <property type="evidence" value="ECO:0007669"/>
    <property type="project" value="InterPro"/>
</dbReference>
<dbReference type="PANTHER" id="PTHR28133">
    <property type="entry name" value="REQUIRED FOR RESPIRATORY GROWTH PROTEIN 7, MITOCHONDRIAL"/>
    <property type="match status" value="1"/>
</dbReference>
<dbReference type="Proteomes" id="UP000799302">
    <property type="component" value="Unassembled WGS sequence"/>
</dbReference>
<comment type="subcellular location">
    <subcellularLocation>
        <location evidence="1">Mitochondrion</location>
    </subcellularLocation>
</comment>
<dbReference type="GO" id="GO:0005739">
    <property type="term" value="C:mitochondrion"/>
    <property type="evidence" value="ECO:0007669"/>
    <property type="project" value="UniProtKB-SubCell"/>
</dbReference>
<dbReference type="PANTHER" id="PTHR28133:SF1">
    <property type="entry name" value="REQUIRED FOR RESPIRATORY GROWTH PROTEIN 7, MITOCHONDRIAL"/>
    <property type="match status" value="1"/>
</dbReference>
<organism evidence="4 5">
    <name type="scientific">Microthyrium microscopicum</name>
    <dbReference type="NCBI Taxonomy" id="703497"/>
    <lineage>
        <taxon>Eukaryota</taxon>
        <taxon>Fungi</taxon>
        <taxon>Dikarya</taxon>
        <taxon>Ascomycota</taxon>
        <taxon>Pezizomycotina</taxon>
        <taxon>Dothideomycetes</taxon>
        <taxon>Dothideomycetes incertae sedis</taxon>
        <taxon>Microthyriales</taxon>
        <taxon>Microthyriaceae</taxon>
        <taxon>Microthyrium</taxon>
    </lineage>
</organism>
<evidence type="ECO:0000256" key="2">
    <source>
        <dbReference type="ARBA" id="ARBA00023128"/>
    </source>
</evidence>
<dbReference type="PRINTS" id="PR00929">
    <property type="entry name" value="ATHOOK"/>
</dbReference>
<dbReference type="AlphaFoldDB" id="A0A6A6U9J6"/>
<proteinExistence type="predicted"/>
<sequence length="385" mass="41448">MRHRHGLASAVSRALAHPTTSKPFVVIRSYRTKTTKPPSRPPGKSLTTLSTTSSPVLPPSLLLPSTSAPTSIPTSASTATSTTPIILPGSTNHSCLPSFLTHAASTSLSPSSPVYKGTLYEYLVARALLPYGFTLTRVGRTSDAGIDLLGEWNLPVLPIPLRVILQCKAHARPLAPTYVRELEGAVGSAPAGWRNGMGLLAGMGRASRGVREAVGRAPGACGYICVDGRGVVRQVVWNWRAEEMGLCGVGVTLRYEEGEEGVVALTWKGVEIEGVGVSGQEALEMPVVDIGDLDLGRRERSNKKVVEMEVGVIGRKRGRPRKVVVADFEKAIKKRGRPKKVVEVEVAVRTRGRPRKDKVNAKNDVQVETMMPIPKRKPGRPKKMP</sequence>
<dbReference type="GO" id="GO:0006302">
    <property type="term" value="P:double-strand break repair"/>
    <property type="evidence" value="ECO:0007669"/>
    <property type="project" value="UniProtKB-ARBA"/>
</dbReference>
<keyword evidence="5" id="KW-1185">Reference proteome</keyword>
<reference evidence="4" key="1">
    <citation type="journal article" date="2020" name="Stud. Mycol.">
        <title>101 Dothideomycetes genomes: a test case for predicting lifestyles and emergence of pathogens.</title>
        <authorList>
            <person name="Haridas S."/>
            <person name="Albert R."/>
            <person name="Binder M."/>
            <person name="Bloem J."/>
            <person name="Labutti K."/>
            <person name="Salamov A."/>
            <person name="Andreopoulos B."/>
            <person name="Baker S."/>
            <person name="Barry K."/>
            <person name="Bills G."/>
            <person name="Bluhm B."/>
            <person name="Cannon C."/>
            <person name="Castanera R."/>
            <person name="Culley D."/>
            <person name="Daum C."/>
            <person name="Ezra D."/>
            <person name="Gonzalez J."/>
            <person name="Henrissat B."/>
            <person name="Kuo A."/>
            <person name="Liang C."/>
            <person name="Lipzen A."/>
            <person name="Lutzoni F."/>
            <person name="Magnuson J."/>
            <person name="Mondo S."/>
            <person name="Nolan M."/>
            <person name="Ohm R."/>
            <person name="Pangilinan J."/>
            <person name="Park H.-J."/>
            <person name="Ramirez L."/>
            <person name="Alfaro M."/>
            <person name="Sun H."/>
            <person name="Tritt A."/>
            <person name="Yoshinaga Y."/>
            <person name="Zwiers L.-H."/>
            <person name="Turgeon B."/>
            <person name="Goodwin S."/>
            <person name="Spatafora J."/>
            <person name="Crous P."/>
            <person name="Grigoriev I."/>
        </authorList>
    </citation>
    <scope>NUCLEOTIDE SEQUENCE</scope>
    <source>
        <strain evidence="4">CBS 115976</strain>
    </source>
</reference>
<accession>A0A6A6U9J6</accession>
<feature type="region of interest" description="Disordered" evidence="3">
    <location>
        <begin position="26"/>
        <end position="85"/>
    </location>
</feature>
<evidence type="ECO:0000256" key="3">
    <source>
        <dbReference type="SAM" id="MobiDB-lite"/>
    </source>
</evidence>